<keyword evidence="8" id="KW-0238">DNA-binding</keyword>
<dbReference type="GO" id="GO:0004386">
    <property type="term" value="F:helicase activity"/>
    <property type="evidence" value="ECO:0007669"/>
    <property type="project" value="UniProtKB-KW"/>
</dbReference>
<evidence type="ECO:0000313" key="19">
    <source>
        <dbReference type="Proteomes" id="UP001205046"/>
    </source>
</evidence>
<dbReference type="Gene3D" id="1.10.486.10">
    <property type="entry name" value="PCRA, domain 4"/>
    <property type="match status" value="1"/>
</dbReference>
<dbReference type="InterPro" id="IPR000212">
    <property type="entry name" value="DNA_helicase_UvrD/REP"/>
</dbReference>
<keyword evidence="6" id="KW-0269">Exonuclease</keyword>
<comment type="catalytic activity">
    <reaction evidence="13">
        <text>ATP + H2O = ADP + phosphate + H(+)</text>
        <dbReference type="Rhea" id="RHEA:13065"/>
        <dbReference type="ChEBI" id="CHEBI:15377"/>
        <dbReference type="ChEBI" id="CHEBI:15378"/>
        <dbReference type="ChEBI" id="CHEBI:30616"/>
        <dbReference type="ChEBI" id="CHEBI:43474"/>
        <dbReference type="ChEBI" id="CHEBI:456216"/>
        <dbReference type="EC" id="5.6.2.4"/>
    </reaction>
</comment>
<evidence type="ECO:0000256" key="6">
    <source>
        <dbReference type="ARBA" id="ARBA00022839"/>
    </source>
</evidence>
<feature type="domain" description="UvrD-like helicase ATP-binding" evidence="16">
    <location>
        <begin position="32"/>
        <end position="401"/>
    </location>
</feature>
<evidence type="ECO:0000256" key="3">
    <source>
        <dbReference type="ARBA" id="ARBA00022763"/>
    </source>
</evidence>
<keyword evidence="19" id="KW-1185">Reference proteome</keyword>
<reference evidence="18 19" key="1">
    <citation type="submission" date="2022-04" db="EMBL/GenBank/DDBJ databases">
        <title>Human microbiome associated bacterial genomes.</title>
        <authorList>
            <person name="Sandstrom S."/>
            <person name="Salamzade R."/>
            <person name="Kalan L.R."/>
        </authorList>
    </citation>
    <scope>NUCLEOTIDE SEQUENCE [LARGE SCALE GENOMIC DNA]</scope>
    <source>
        <strain evidence="19">p3-SID767</strain>
    </source>
</reference>
<dbReference type="SUPFAM" id="SSF52540">
    <property type="entry name" value="P-loop containing nucleoside triphosphate hydrolases"/>
    <property type="match status" value="1"/>
</dbReference>
<evidence type="ECO:0000256" key="12">
    <source>
        <dbReference type="ARBA" id="ARBA00034808"/>
    </source>
</evidence>
<evidence type="ECO:0000256" key="15">
    <source>
        <dbReference type="SAM" id="MobiDB-lite"/>
    </source>
</evidence>
<keyword evidence="4 14" id="KW-0378">Hydrolase</keyword>
<evidence type="ECO:0000256" key="10">
    <source>
        <dbReference type="ARBA" id="ARBA00023235"/>
    </source>
</evidence>
<keyword evidence="3" id="KW-0227">DNA damage</keyword>
<accession>A0ABT2HMG3</accession>
<keyword evidence="9" id="KW-0234">DNA repair</keyword>
<dbReference type="PANTHER" id="PTHR11070">
    <property type="entry name" value="UVRD / RECB / PCRA DNA HELICASE FAMILY MEMBER"/>
    <property type="match status" value="1"/>
</dbReference>
<feature type="binding site" evidence="14">
    <location>
        <begin position="53"/>
        <end position="60"/>
    </location>
    <ligand>
        <name>ATP</name>
        <dbReference type="ChEBI" id="CHEBI:30616"/>
    </ligand>
</feature>
<dbReference type="CDD" id="cd17932">
    <property type="entry name" value="DEXQc_UvrD"/>
    <property type="match status" value="1"/>
</dbReference>
<evidence type="ECO:0000256" key="5">
    <source>
        <dbReference type="ARBA" id="ARBA00022806"/>
    </source>
</evidence>
<gene>
    <name evidence="18" type="ORF">M3B43_00055</name>
</gene>
<evidence type="ECO:0000256" key="11">
    <source>
        <dbReference type="ARBA" id="ARBA00034617"/>
    </source>
</evidence>
<dbReference type="PANTHER" id="PTHR11070:SF55">
    <property type="entry name" value="DNA 3'-5' HELICASE"/>
    <property type="match status" value="1"/>
</dbReference>
<evidence type="ECO:0000256" key="13">
    <source>
        <dbReference type="ARBA" id="ARBA00048988"/>
    </source>
</evidence>
<keyword evidence="7 14" id="KW-0067">ATP-binding</keyword>
<dbReference type="Gene3D" id="3.90.320.10">
    <property type="match status" value="1"/>
</dbReference>
<dbReference type="Pfam" id="PF00580">
    <property type="entry name" value="UvrD-helicase"/>
    <property type="match status" value="1"/>
</dbReference>
<dbReference type="Pfam" id="PF12705">
    <property type="entry name" value="PDDEXK_1"/>
    <property type="match status" value="1"/>
</dbReference>
<evidence type="ECO:0000256" key="4">
    <source>
        <dbReference type="ARBA" id="ARBA00022801"/>
    </source>
</evidence>
<keyword evidence="2 14" id="KW-0547">Nucleotide-binding</keyword>
<dbReference type="PROSITE" id="PS51217">
    <property type="entry name" value="UVRD_HELICASE_CTER"/>
    <property type="match status" value="1"/>
</dbReference>
<keyword evidence="10" id="KW-0413">Isomerase</keyword>
<feature type="domain" description="UvrD-like helicase C-terminal" evidence="17">
    <location>
        <begin position="466"/>
        <end position="775"/>
    </location>
</feature>
<evidence type="ECO:0000256" key="1">
    <source>
        <dbReference type="ARBA" id="ARBA00022722"/>
    </source>
</evidence>
<evidence type="ECO:0000259" key="16">
    <source>
        <dbReference type="PROSITE" id="PS51198"/>
    </source>
</evidence>
<keyword evidence="1" id="KW-0540">Nuclease</keyword>
<sequence length="1294" mass="142981">MSTDFPELISPEALAEKLGTFPPTPEQIKVIRGGKLDDQGVVRGGLDPMLVIAGAGSGKTQTMADRVVYLVANLVVRPDQILGVTFTNKAAGELKSRVTAQLMQLVEKDVISVEEILSGSAYPAEDAEDRRKNASRAGLEDLLTPAVSTYHSYANTLVRKYGVHIGVEPEAVQLSEAHAYQLAREMIEGLTRDSQQTSEHSDSEDAELVEWLLRSGETPSSLAADVLTMDSQLSEHLKSPQEVIEWIAEFLRSSEAAYGLMPPKPQYIQALAETVRFRVAVAQLTARFQALKVQHNYLDFGDLLVMGERIAQQAEVQRAERDQYKVVLLDEFQDTSHAQLEIFRHLYSGGHSVTAVGDPNQSIYGFRGASAGQLFVFPQKFRTVSGEQANRRLLTVAWRNKPRILAVANQLITPFTWDPSGTAEPPRMTQDWHRGMKAQLREITAEAIDDAQRALQQATEHNDPEAHARWDAELRRLQAQGVQLRPGPAAQGTTERVTLRWCADAQAEAQTLADELEAAYRRLGGDIREAGSQTGRRSLTSAVLATKRSLLTPLAAELHARGIPHEFVGLAGLLSTPEVREILAYLQILADPARSDSTIRLLAGAQFRLGVRDLYLLGQYVSGKNRRLRGSKAEQAEHATLLDAVRHYAAHPARAHQDGLSDAAVTRLQSFVSILDGLGHDGAARPSQAIEQIIAATGLNTELAVKTAGRSSADHQLRMLIDYAQQFESEHQSSSLSAFLSWLDAAQDHEKGLKLAEVEPNPHAVQLMTIHASKGLEWNIVAVMGLQEGTLPNPADISDRWTSDDGALPSPMRGDSDSLPQWRALEQSDWKAWAKSATASKDEDSIQGQPYPLALRAFREEEERRLAYVAVTRAEDELILTGARFVSTNKSPREPSRYLLEAAESLGMQQQLQQQIEAAQAQESNDAAHTYYVATWPYEHLDGPRIDREIRDEEGEVVQPRQPAVAEPTHQQRPSAVIRQAAELVTAGLQGTGEPEKPAPSSSAVQEQISLWKQEADFILGRRRMAAAPSDELTASQLTATHLVGLAENPERISRQLRRPIPQEPKTALRRGTAVHAWLEERFGSTEKTLPGFEDLGLDDSLVQTFELDRLRELFAASSNPWAERNAFDVELSFAVPLAGRTIRGQIDAIFGLAADGRELTVNDRKDWYGRPTAERNALMQECSWHLVDWKTGRAPRGDKDLEHKLIQLAVYKHAFVTIFGVARDQVEVSLYYLEEEDPARRLVTYPSPELAARGITFRDSREDLEAIFSQNIGSAGGQKNAGHTDAAQPRSAR</sequence>
<proteinExistence type="predicted"/>
<dbReference type="InterPro" id="IPR011604">
    <property type="entry name" value="PDDEXK-like_dom_sf"/>
</dbReference>
<dbReference type="Pfam" id="PF13361">
    <property type="entry name" value="UvrD_C"/>
    <property type="match status" value="1"/>
</dbReference>
<feature type="region of interest" description="Disordered" evidence="15">
    <location>
        <begin position="1275"/>
        <end position="1294"/>
    </location>
</feature>
<dbReference type="EMBL" id="JALXMO010000001">
    <property type="protein sequence ID" value="MCT1605735.1"/>
    <property type="molecule type" value="Genomic_DNA"/>
</dbReference>
<name>A0ABT2HMG3_9MICC</name>
<evidence type="ECO:0000256" key="9">
    <source>
        <dbReference type="ARBA" id="ARBA00023204"/>
    </source>
</evidence>
<protein>
    <recommendedName>
        <fullName evidence="12">DNA 3'-5' helicase</fullName>
        <ecNumber evidence="12">5.6.2.4</ecNumber>
    </recommendedName>
</protein>
<dbReference type="InterPro" id="IPR038726">
    <property type="entry name" value="PDDEXK_AddAB-type"/>
</dbReference>
<evidence type="ECO:0000256" key="14">
    <source>
        <dbReference type="PROSITE-ProRule" id="PRU00560"/>
    </source>
</evidence>
<evidence type="ECO:0000256" key="7">
    <source>
        <dbReference type="ARBA" id="ARBA00022840"/>
    </source>
</evidence>
<evidence type="ECO:0000256" key="8">
    <source>
        <dbReference type="ARBA" id="ARBA00023125"/>
    </source>
</evidence>
<dbReference type="EC" id="5.6.2.4" evidence="12"/>
<dbReference type="InterPro" id="IPR014017">
    <property type="entry name" value="DNA_helicase_UvrD-like_C"/>
</dbReference>
<dbReference type="InterPro" id="IPR027417">
    <property type="entry name" value="P-loop_NTPase"/>
</dbReference>
<dbReference type="Proteomes" id="UP001205046">
    <property type="component" value="Unassembled WGS sequence"/>
</dbReference>
<organism evidence="18 19">
    <name type="scientific">Nesterenkonia massiliensis</name>
    <dbReference type="NCBI Taxonomy" id="1232429"/>
    <lineage>
        <taxon>Bacteria</taxon>
        <taxon>Bacillati</taxon>
        <taxon>Actinomycetota</taxon>
        <taxon>Actinomycetes</taxon>
        <taxon>Micrococcales</taxon>
        <taxon>Micrococcaceae</taxon>
        <taxon>Nesterenkonia</taxon>
    </lineage>
</organism>
<dbReference type="PROSITE" id="PS51198">
    <property type="entry name" value="UVRD_HELICASE_ATP_BIND"/>
    <property type="match status" value="1"/>
</dbReference>
<evidence type="ECO:0000256" key="2">
    <source>
        <dbReference type="ARBA" id="ARBA00022741"/>
    </source>
</evidence>
<comment type="catalytic activity">
    <reaction evidence="11">
        <text>Couples ATP hydrolysis with the unwinding of duplex DNA by translocating in the 3'-5' direction.</text>
        <dbReference type="EC" id="5.6.2.4"/>
    </reaction>
</comment>
<dbReference type="InterPro" id="IPR014016">
    <property type="entry name" value="UvrD-like_ATP-bd"/>
</dbReference>
<evidence type="ECO:0000259" key="17">
    <source>
        <dbReference type="PROSITE" id="PS51217"/>
    </source>
</evidence>
<comment type="caution">
    <text evidence="18">The sequence shown here is derived from an EMBL/GenBank/DDBJ whole genome shotgun (WGS) entry which is preliminary data.</text>
</comment>
<feature type="region of interest" description="Disordered" evidence="15">
    <location>
        <begin position="793"/>
        <end position="819"/>
    </location>
</feature>
<evidence type="ECO:0000313" key="18">
    <source>
        <dbReference type="EMBL" id="MCT1605735.1"/>
    </source>
</evidence>
<dbReference type="Gene3D" id="3.40.50.300">
    <property type="entry name" value="P-loop containing nucleotide triphosphate hydrolases"/>
    <property type="match status" value="3"/>
</dbReference>
<keyword evidence="5 14" id="KW-0347">Helicase</keyword>
<dbReference type="RefSeq" id="WP_260072036.1">
    <property type="nucleotide sequence ID" value="NZ_JALXMO010000001.1"/>
</dbReference>